<dbReference type="PANTHER" id="PTHR37299:SF1">
    <property type="entry name" value="STAGE 0 SPORULATION PROTEIN A HOMOLOG"/>
    <property type="match status" value="1"/>
</dbReference>
<evidence type="ECO:0000313" key="5">
    <source>
        <dbReference type="Proteomes" id="UP000216352"/>
    </source>
</evidence>
<organism evidence="4 5">
    <name type="scientific">Bifidobacterium lemurum</name>
    <dbReference type="NCBI Taxonomy" id="1603886"/>
    <lineage>
        <taxon>Bacteria</taxon>
        <taxon>Bacillati</taxon>
        <taxon>Actinomycetota</taxon>
        <taxon>Actinomycetes</taxon>
        <taxon>Bifidobacteriales</taxon>
        <taxon>Bifidobacteriaceae</taxon>
        <taxon>Bifidobacterium</taxon>
    </lineage>
</organism>
<dbReference type="Gene3D" id="2.40.50.1020">
    <property type="entry name" value="LytTr DNA-binding domain"/>
    <property type="match status" value="1"/>
</dbReference>
<proteinExistence type="predicted"/>
<feature type="modified residue" description="4-aspartylphosphate" evidence="1">
    <location>
        <position position="70"/>
    </location>
</feature>
<evidence type="ECO:0000259" key="2">
    <source>
        <dbReference type="PROSITE" id="PS50110"/>
    </source>
</evidence>
<dbReference type="Pfam" id="PF04397">
    <property type="entry name" value="LytTR"/>
    <property type="match status" value="1"/>
</dbReference>
<dbReference type="SMART" id="SM00850">
    <property type="entry name" value="LytTR"/>
    <property type="match status" value="1"/>
</dbReference>
<dbReference type="Pfam" id="PF00072">
    <property type="entry name" value="Response_reg"/>
    <property type="match status" value="1"/>
</dbReference>
<name>A0A261FQZ6_9BIFI</name>
<dbReference type="InterPro" id="IPR011006">
    <property type="entry name" value="CheY-like_superfamily"/>
</dbReference>
<comment type="caution">
    <text evidence="4">The sequence shown here is derived from an EMBL/GenBank/DDBJ whole genome shotgun (WGS) entry which is preliminary data.</text>
</comment>
<protein>
    <submittedName>
        <fullName evidence="4">DNA-binding response regulator</fullName>
    </submittedName>
</protein>
<sequence length="253" mass="27735">MNDACEGAEAGMFRVAVVEDEDDAADKLLACLRGYADKHDGIAFDTAVFEDPVGFLKTLRAGEWDIVFMDIEMPNMDGMEGAHRFREIDHDAVLIFVTNMAQFAAQGYEVDALSYILKPFSPADVDRKIARAVQLRNRDAESVLVAHRGGTQRLLLRDIAYIEVQRHTLHYHIANGVVDGVGSMSEAEDALSRHGFLRCGKAFLVNIRHIAAVAGNEITLVNGETLPIGRAYRRSFLEAMAAVAGREAGDAKA</sequence>
<dbReference type="Proteomes" id="UP000216352">
    <property type="component" value="Unassembled WGS sequence"/>
</dbReference>
<dbReference type="SUPFAM" id="SSF52172">
    <property type="entry name" value="CheY-like"/>
    <property type="match status" value="1"/>
</dbReference>
<dbReference type="GO" id="GO:0000156">
    <property type="term" value="F:phosphorelay response regulator activity"/>
    <property type="evidence" value="ECO:0007669"/>
    <property type="project" value="InterPro"/>
</dbReference>
<dbReference type="PROSITE" id="PS50110">
    <property type="entry name" value="RESPONSE_REGULATORY"/>
    <property type="match status" value="1"/>
</dbReference>
<dbReference type="AlphaFoldDB" id="A0A261FQZ6"/>
<evidence type="ECO:0000259" key="3">
    <source>
        <dbReference type="PROSITE" id="PS50930"/>
    </source>
</evidence>
<accession>A0A261FQZ6</accession>
<dbReference type="InterPro" id="IPR007492">
    <property type="entry name" value="LytTR_DNA-bd_dom"/>
</dbReference>
<dbReference type="STRING" id="1603886.GCA_001895165_00610"/>
<dbReference type="InterPro" id="IPR046947">
    <property type="entry name" value="LytR-like"/>
</dbReference>
<dbReference type="Gene3D" id="3.40.50.2300">
    <property type="match status" value="1"/>
</dbReference>
<feature type="domain" description="HTH LytTR-type" evidence="3">
    <location>
        <begin position="156"/>
        <end position="242"/>
    </location>
</feature>
<keyword evidence="1" id="KW-0597">Phosphoprotein</keyword>
<evidence type="ECO:0000256" key="1">
    <source>
        <dbReference type="PROSITE-ProRule" id="PRU00169"/>
    </source>
</evidence>
<keyword evidence="5" id="KW-1185">Reference proteome</keyword>
<dbReference type="SMART" id="SM00448">
    <property type="entry name" value="REC"/>
    <property type="match status" value="1"/>
</dbReference>
<keyword evidence="4" id="KW-0238">DNA-binding</keyword>
<gene>
    <name evidence="4" type="ORF">BLEM_1456</name>
</gene>
<dbReference type="EMBL" id="MWWX01000009">
    <property type="protein sequence ID" value="OZG61508.1"/>
    <property type="molecule type" value="Genomic_DNA"/>
</dbReference>
<dbReference type="GO" id="GO:0003677">
    <property type="term" value="F:DNA binding"/>
    <property type="evidence" value="ECO:0007669"/>
    <property type="project" value="UniProtKB-KW"/>
</dbReference>
<feature type="domain" description="Response regulatory" evidence="2">
    <location>
        <begin position="14"/>
        <end position="133"/>
    </location>
</feature>
<reference evidence="4 5" key="1">
    <citation type="journal article" date="2017" name="BMC Genomics">
        <title>Comparative genomic and phylogenomic analyses of the Bifidobacteriaceae family.</title>
        <authorList>
            <person name="Lugli G.A."/>
            <person name="Milani C."/>
            <person name="Turroni F."/>
            <person name="Duranti S."/>
            <person name="Mancabelli L."/>
            <person name="Mangifesta M."/>
            <person name="Ferrario C."/>
            <person name="Modesto M."/>
            <person name="Mattarelli P."/>
            <person name="Jiri K."/>
            <person name="van Sinderen D."/>
            <person name="Ventura M."/>
        </authorList>
    </citation>
    <scope>NUCLEOTIDE SEQUENCE [LARGE SCALE GENOMIC DNA]</scope>
    <source>
        <strain evidence="4 5">DSM 28807</strain>
    </source>
</reference>
<dbReference type="PANTHER" id="PTHR37299">
    <property type="entry name" value="TRANSCRIPTIONAL REGULATOR-RELATED"/>
    <property type="match status" value="1"/>
</dbReference>
<dbReference type="InterPro" id="IPR001789">
    <property type="entry name" value="Sig_transdc_resp-reg_receiver"/>
</dbReference>
<evidence type="ECO:0000313" key="4">
    <source>
        <dbReference type="EMBL" id="OZG61508.1"/>
    </source>
</evidence>
<dbReference type="PROSITE" id="PS50930">
    <property type="entry name" value="HTH_LYTTR"/>
    <property type="match status" value="1"/>
</dbReference>